<sequence length="228" mass="25958">MKRGTFFIVVLLLLANCTYNLRHYHKIERKDVIIVSERVGETIDAQEREHFGLFLGMDDFESARLYEVEGDGYDVEISAGHRRFVAYNRSPDALLILREYIEDFEVVKDSMPVFEKKWGIVDYDTLGQPITRREIEMNMAPKRGWRTWLVLTGATAGCVGSCLIFGAPSLQIDVPTDYDNSEDVRKGLINLGSTAAGGVSGWFIGSELDRRKALKMIKEARKPRVIEF</sequence>
<feature type="transmembrane region" description="Helical" evidence="1">
    <location>
        <begin position="6"/>
        <end position="21"/>
    </location>
</feature>
<evidence type="ECO:0000313" key="2">
    <source>
        <dbReference type="EMBL" id="KPJ64988.1"/>
    </source>
</evidence>
<dbReference type="EMBL" id="LIZX01000150">
    <property type="protein sequence ID" value="KPJ64988.1"/>
    <property type="molecule type" value="Genomic_DNA"/>
</dbReference>
<proteinExistence type="predicted"/>
<accession>A0A0S7XSY0</accession>
<comment type="caution">
    <text evidence="2">The sequence shown here is derived from an EMBL/GenBank/DDBJ whole genome shotgun (WGS) entry which is preliminary data.</text>
</comment>
<evidence type="ECO:0000313" key="3">
    <source>
        <dbReference type="Proteomes" id="UP000051861"/>
    </source>
</evidence>
<dbReference type="Proteomes" id="UP000051861">
    <property type="component" value="Unassembled WGS sequence"/>
</dbReference>
<dbReference type="AlphaFoldDB" id="A0A0S7XSY0"/>
<organism evidence="2 3">
    <name type="scientific">candidate division WOR-1 bacterium DG_54_3</name>
    <dbReference type="NCBI Taxonomy" id="1703775"/>
    <lineage>
        <taxon>Bacteria</taxon>
        <taxon>Bacillati</taxon>
        <taxon>Saganbacteria</taxon>
    </lineage>
</organism>
<feature type="transmembrane region" description="Helical" evidence="1">
    <location>
        <begin position="147"/>
        <end position="167"/>
    </location>
</feature>
<keyword evidence="1" id="KW-0472">Membrane</keyword>
<keyword evidence="1" id="KW-0812">Transmembrane</keyword>
<name>A0A0S7XSY0_UNCSA</name>
<reference evidence="2 3" key="1">
    <citation type="journal article" date="2015" name="Microbiome">
        <title>Genomic resolution of linkages in carbon, nitrogen, and sulfur cycling among widespread estuary sediment bacteria.</title>
        <authorList>
            <person name="Baker B.J."/>
            <person name="Lazar C.S."/>
            <person name="Teske A.P."/>
            <person name="Dick G.J."/>
        </authorList>
    </citation>
    <scope>NUCLEOTIDE SEQUENCE [LARGE SCALE GENOMIC DNA]</scope>
    <source>
        <strain evidence="2">DG_54_3</strain>
    </source>
</reference>
<feature type="transmembrane region" description="Helical" evidence="1">
    <location>
        <begin position="187"/>
        <end position="205"/>
    </location>
</feature>
<gene>
    <name evidence="2" type="ORF">AMJ44_11555</name>
</gene>
<evidence type="ECO:0000256" key="1">
    <source>
        <dbReference type="SAM" id="Phobius"/>
    </source>
</evidence>
<protein>
    <submittedName>
        <fullName evidence="2">Uncharacterized protein</fullName>
    </submittedName>
</protein>
<keyword evidence="1" id="KW-1133">Transmembrane helix</keyword>